<sequence length="52" mass="5962">MKSIICPKCKERIMPQAQGSTNEDGEWEQEFMECPLCGHILKARDLQPDVKV</sequence>
<evidence type="ECO:0000313" key="1">
    <source>
        <dbReference type="EMBL" id="QJA45082.1"/>
    </source>
</evidence>
<proteinExistence type="predicted"/>
<evidence type="ECO:0000313" key="2">
    <source>
        <dbReference type="EMBL" id="QJH95081.1"/>
    </source>
</evidence>
<name>A0A6H1ZC95_9ZZZZ</name>
<gene>
    <name evidence="1" type="ORF">TM448A00172_0041</name>
    <name evidence="2" type="ORF">TM448B00344_0027</name>
</gene>
<protein>
    <submittedName>
        <fullName evidence="1">Uncharacterized protein</fullName>
    </submittedName>
</protein>
<dbReference type="EMBL" id="MT144612">
    <property type="protein sequence ID" value="QJH95081.1"/>
    <property type="molecule type" value="Genomic_DNA"/>
</dbReference>
<dbReference type="AlphaFoldDB" id="A0A6H1ZC95"/>
<organism evidence="1">
    <name type="scientific">viral metagenome</name>
    <dbReference type="NCBI Taxonomy" id="1070528"/>
    <lineage>
        <taxon>unclassified sequences</taxon>
        <taxon>metagenomes</taxon>
        <taxon>organismal metagenomes</taxon>
    </lineage>
</organism>
<dbReference type="EMBL" id="MT143985">
    <property type="protein sequence ID" value="QJA45082.1"/>
    <property type="molecule type" value="Genomic_DNA"/>
</dbReference>
<accession>A0A6H1ZC95</accession>
<reference evidence="1" key="1">
    <citation type="submission" date="2020-03" db="EMBL/GenBank/DDBJ databases">
        <title>The deep terrestrial virosphere.</title>
        <authorList>
            <person name="Holmfeldt K."/>
            <person name="Nilsson E."/>
            <person name="Simone D."/>
            <person name="Lopez-Fernandez M."/>
            <person name="Wu X."/>
            <person name="de Brujin I."/>
            <person name="Lundin D."/>
            <person name="Andersson A."/>
            <person name="Bertilsson S."/>
            <person name="Dopson M."/>
        </authorList>
    </citation>
    <scope>NUCLEOTIDE SEQUENCE</scope>
    <source>
        <strain evidence="1">TM448A00172</strain>
        <strain evidence="2">TM448B00344</strain>
    </source>
</reference>